<evidence type="ECO:0000313" key="1">
    <source>
        <dbReference type="EMBL" id="KAH3669932.1"/>
    </source>
</evidence>
<name>A0A9P8PDD3_9ASCO</name>
<dbReference type="AlphaFoldDB" id="A0A9P8PDD3"/>
<protein>
    <submittedName>
        <fullName evidence="1">Uncharacterized protein</fullName>
    </submittedName>
</protein>
<keyword evidence="2" id="KW-1185">Reference proteome</keyword>
<organism evidence="1 2">
    <name type="scientific">Ogataea polymorpha</name>
    <dbReference type="NCBI Taxonomy" id="460523"/>
    <lineage>
        <taxon>Eukaryota</taxon>
        <taxon>Fungi</taxon>
        <taxon>Dikarya</taxon>
        <taxon>Ascomycota</taxon>
        <taxon>Saccharomycotina</taxon>
        <taxon>Pichiomycetes</taxon>
        <taxon>Pichiales</taxon>
        <taxon>Pichiaceae</taxon>
        <taxon>Ogataea</taxon>
    </lineage>
</organism>
<gene>
    <name evidence="1" type="ORF">OGATHE_002744</name>
</gene>
<comment type="caution">
    <text evidence="1">The sequence shown here is derived from an EMBL/GenBank/DDBJ whole genome shotgun (WGS) entry which is preliminary data.</text>
</comment>
<sequence length="133" mass="14266">MQSQRGNINENKLLMSAGVALMFLNEEYMVTIGICSKQTCSAYADPISIDSATFPWVANEIALTNSVVLGTNANTVNPRNFGSMGKALRTSSTTSTSISAMTAYIKVAKSKIVVLFFLDQFGASWPPSVVCIV</sequence>
<dbReference type="EMBL" id="JAEUBD010000983">
    <property type="protein sequence ID" value="KAH3669932.1"/>
    <property type="molecule type" value="Genomic_DNA"/>
</dbReference>
<reference evidence="1" key="2">
    <citation type="submission" date="2021-01" db="EMBL/GenBank/DDBJ databases">
        <authorList>
            <person name="Schikora-Tamarit M.A."/>
        </authorList>
    </citation>
    <scope>NUCLEOTIDE SEQUENCE</scope>
    <source>
        <strain evidence="1">NCAIM Y.01608</strain>
    </source>
</reference>
<proteinExistence type="predicted"/>
<evidence type="ECO:0000313" key="2">
    <source>
        <dbReference type="Proteomes" id="UP000788993"/>
    </source>
</evidence>
<reference evidence="1" key="1">
    <citation type="journal article" date="2021" name="Open Biol.">
        <title>Shared evolutionary footprints suggest mitochondrial oxidative damage underlies multiple complex I losses in fungi.</title>
        <authorList>
            <person name="Schikora-Tamarit M.A."/>
            <person name="Marcet-Houben M."/>
            <person name="Nosek J."/>
            <person name="Gabaldon T."/>
        </authorList>
    </citation>
    <scope>NUCLEOTIDE SEQUENCE</scope>
    <source>
        <strain evidence="1">NCAIM Y.01608</strain>
    </source>
</reference>
<accession>A0A9P8PDD3</accession>
<dbReference type="Proteomes" id="UP000788993">
    <property type="component" value="Unassembled WGS sequence"/>
</dbReference>